<evidence type="ECO:0000259" key="1">
    <source>
        <dbReference type="PROSITE" id="PS51704"/>
    </source>
</evidence>
<name>A0A2S0NJK5_9MOLU</name>
<dbReference type="PROSITE" id="PS51704">
    <property type="entry name" value="GP_PDE"/>
    <property type="match status" value="1"/>
</dbReference>
<dbReference type="AlphaFoldDB" id="A0A2S0NJK5"/>
<organism evidence="2 3">
    <name type="scientific">Williamsoniiplasma luminosum</name>
    <dbReference type="NCBI Taxonomy" id="214888"/>
    <lineage>
        <taxon>Bacteria</taxon>
        <taxon>Bacillati</taxon>
        <taxon>Mycoplasmatota</taxon>
        <taxon>Mollicutes</taxon>
        <taxon>Entomoplasmatales</taxon>
        <taxon>Williamsoniiplasma</taxon>
    </lineage>
</organism>
<reference evidence="3" key="1">
    <citation type="submission" date="2018-02" db="EMBL/GenBank/DDBJ databases">
        <title>Firefly genomes illuminate parallel origins of bioluminescence in beetles.</title>
        <authorList>
            <person name="Fallon T.R."/>
            <person name="Lower S.E.S."/>
            <person name="Behringer M."/>
            <person name="Weng J.-K."/>
        </authorList>
    </citation>
    <scope>NUCLEOTIDE SEQUENCE [LARGE SCALE GENOMIC DNA]</scope>
</reference>
<accession>A0A2S0NJK5</accession>
<dbReference type="InterPro" id="IPR017946">
    <property type="entry name" value="PLC-like_Pdiesterase_TIM-brl"/>
</dbReference>
<dbReference type="Proteomes" id="UP000239250">
    <property type="component" value="Chromosome"/>
</dbReference>
<evidence type="ECO:0000313" key="2">
    <source>
        <dbReference type="EMBL" id="AVP49203.1"/>
    </source>
</evidence>
<dbReference type="PANTHER" id="PTHR46211">
    <property type="entry name" value="GLYCEROPHOSPHORYL DIESTER PHOSPHODIESTERASE"/>
    <property type="match status" value="1"/>
</dbReference>
<dbReference type="GO" id="GO:0006629">
    <property type="term" value="P:lipid metabolic process"/>
    <property type="evidence" value="ECO:0007669"/>
    <property type="project" value="InterPro"/>
</dbReference>
<dbReference type="SUPFAM" id="SSF51695">
    <property type="entry name" value="PLC-like phosphodiesterases"/>
    <property type="match status" value="1"/>
</dbReference>
<sequence length="243" mass="28862">MLVAHRGFRSPMGENRMVDFIQALKICKAVEFDIRLTKDKKIIIFHDHHLRRIGHENITIRKITYHDLCNLEFFQKNKDYLPPLFIEDFIAKISDQYKMINVEVKPDRYSIQEFKQLKTALDILRSTTKAEIVVSSFSVNVLKWITTLDAKNFKKGYLFERPSEIKWDLIKKFDYVHPYVGTVLQKRNQALFAKINLPMNIWTFKENTTVDKVKKLYDSKMIHAYISDNPNLKIEDKESKSWN</sequence>
<protein>
    <submittedName>
        <fullName evidence="2">Glycerophosphodiester phosphodiesterase</fullName>
    </submittedName>
</protein>
<feature type="domain" description="GP-PDE" evidence="1">
    <location>
        <begin position="1"/>
        <end position="237"/>
    </location>
</feature>
<dbReference type="Pfam" id="PF03009">
    <property type="entry name" value="GDPD"/>
    <property type="match status" value="1"/>
</dbReference>
<dbReference type="EMBL" id="CP027019">
    <property type="protein sequence ID" value="AVP49203.1"/>
    <property type="molecule type" value="Genomic_DNA"/>
</dbReference>
<dbReference type="Gene3D" id="3.20.20.190">
    <property type="entry name" value="Phosphatidylinositol (PI) phosphodiesterase"/>
    <property type="match status" value="1"/>
</dbReference>
<dbReference type="PANTHER" id="PTHR46211:SF1">
    <property type="entry name" value="GLYCEROPHOSPHODIESTER PHOSPHODIESTERASE, CYTOPLASMIC"/>
    <property type="match status" value="1"/>
</dbReference>
<evidence type="ECO:0000313" key="3">
    <source>
        <dbReference type="Proteomes" id="UP000239250"/>
    </source>
</evidence>
<gene>
    <name evidence="2" type="ORF">C5T88_01230</name>
</gene>
<dbReference type="GO" id="GO:0008081">
    <property type="term" value="F:phosphoric diester hydrolase activity"/>
    <property type="evidence" value="ECO:0007669"/>
    <property type="project" value="InterPro"/>
</dbReference>
<dbReference type="RefSeq" id="WP_303662543.1">
    <property type="nucleotide sequence ID" value="NZ_CP027019.1"/>
</dbReference>
<dbReference type="InterPro" id="IPR030395">
    <property type="entry name" value="GP_PDE_dom"/>
</dbReference>
<proteinExistence type="predicted"/>